<proteinExistence type="inferred from homology"/>
<dbReference type="AlphaFoldDB" id="A0A6J6GGZ7"/>
<comment type="similarity">
    <text evidence="1">Belongs to the cytochrome P450 family.</text>
</comment>
<dbReference type="EMBL" id="CAEZUO010000017">
    <property type="protein sequence ID" value="CAB4600602.1"/>
    <property type="molecule type" value="Genomic_DNA"/>
</dbReference>
<evidence type="ECO:0000256" key="6">
    <source>
        <dbReference type="ARBA" id="ARBA00023033"/>
    </source>
</evidence>
<reference evidence="8" key="1">
    <citation type="submission" date="2020-05" db="EMBL/GenBank/DDBJ databases">
        <authorList>
            <person name="Chiriac C."/>
            <person name="Salcher M."/>
            <person name="Ghai R."/>
            <person name="Kavagutti S V."/>
        </authorList>
    </citation>
    <scope>NUCLEOTIDE SEQUENCE</scope>
</reference>
<evidence type="ECO:0000256" key="2">
    <source>
        <dbReference type="ARBA" id="ARBA00022617"/>
    </source>
</evidence>
<dbReference type="FunFam" id="1.10.630.10:FF:000018">
    <property type="entry name" value="Cytochrome P450 monooxygenase"/>
    <property type="match status" value="1"/>
</dbReference>
<dbReference type="GO" id="GO:0006707">
    <property type="term" value="P:cholesterol catabolic process"/>
    <property type="evidence" value="ECO:0007669"/>
    <property type="project" value="TreeGrafter"/>
</dbReference>
<keyword evidence="2" id="KW-0349">Heme</keyword>
<evidence type="ECO:0000256" key="1">
    <source>
        <dbReference type="ARBA" id="ARBA00010617"/>
    </source>
</evidence>
<evidence type="ECO:0000256" key="3">
    <source>
        <dbReference type="ARBA" id="ARBA00022723"/>
    </source>
</evidence>
<dbReference type="PANTHER" id="PTHR46696">
    <property type="entry name" value="P450, PUTATIVE (EUROFUNG)-RELATED"/>
    <property type="match status" value="1"/>
</dbReference>
<dbReference type="InterPro" id="IPR002397">
    <property type="entry name" value="Cyt_P450_B"/>
</dbReference>
<gene>
    <name evidence="8" type="ORF">UFOPK1827_00563</name>
</gene>
<keyword evidence="4" id="KW-0560">Oxidoreductase</keyword>
<name>A0A6J6GGZ7_9ZZZZ</name>
<sequence length="403" mass="45950">MTATEMPYINLLDPQFYVDPWDAYRWLRENDPVHWDPVHKLWGISRYDDIVEVEKNWQDFTSVDGSRPATDQRDDTSMINRDDPEHQQQRMLVARQFTPRAVKQIEGKIRSIVNELIDDVVAAGSCEAIEALASPLPAILIGDKLGFPRELWPKLREWSEVTMYESGQNPPDGSTAPFSELSMNAIMEFSGATIELIHARRALPQDDLISIWATTEVDGRLWTDGEIITECLLLLDGGAETTRTVIGSVIRELALRPDQRAILLEDPNILGQTAVEEFIRWVTPILNMRRTATRDLEFRGKNIKKGDQILLMYASANRDESIFEDPDVFDVTRSHNHHVAFGFGTHFCLGSSLARIEIRVMFEELLRRIPGWSLKPGSESKILGATFTRAYDRVDIEFTPESH</sequence>
<dbReference type="PANTHER" id="PTHR46696:SF4">
    <property type="entry name" value="BIOTIN BIOSYNTHESIS CYTOCHROME P450"/>
    <property type="match status" value="1"/>
</dbReference>
<dbReference type="CDD" id="cd11033">
    <property type="entry name" value="CYP142-like"/>
    <property type="match status" value="1"/>
</dbReference>
<dbReference type="InterPro" id="IPR036396">
    <property type="entry name" value="Cyt_P450_sf"/>
</dbReference>
<dbReference type="GO" id="GO:0008395">
    <property type="term" value="F:steroid hydroxylase activity"/>
    <property type="evidence" value="ECO:0007669"/>
    <property type="project" value="TreeGrafter"/>
</dbReference>
<dbReference type="Gene3D" id="1.10.630.10">
    <property type="entry name" value="Cytochrome P450"/>
    <property type="match status" value="1"/>
</dbReference>
<evidence type="ECO:0000256" key="5">
    <source>
        <dbReference type="ARBA" id="ARBA00023004"/>
    </source>
</evidence>
<organism evidence="8">
    <name type="scientific">freshwater metagenome</name>
    <dbReference type="NCBI Taxonomy" id="449393"/>
    <lineage>
        <taxon>unclassified sequences</taxon>
        <taxon>metagenomes</taxon>
        <taxon>ecological metagenomes</taxon>
    </lineage>
</organism>
<keyword evidence="5" id="KW-0408">Iron</keyword>
<evidence type="ECO:0000256" key="4">
    <source>
        <dbReference type="ARBA" id="ARBA00023002"/>
    </source>
</evidence>
<evidence type="ECO:0000313" key="8">
    <source>
        <dbReference type="EMBL" id="CAB4600602.1"/>
    </source>
</evidence>
<dbReference type="PROSITE" id="PS00086">
    <property type="entry name" value="CYTOCHROME_P450"/>
    <property type="match status" value="1"/>
</dbReference>
<dbReference type="GO" id="GO:0005506">
    <property type="term" value="F:iron ion binding"/>
    <property type="evidence" value="ECO:0007669"/>
    <property type="project" value="InterPro"/>
</dbReference>
<evidence type="ECO:0000256" key="7">
    <source>
        <dbReference type="SAM" id="MobiDB-lite"/>
    </source>
</evidence>
<dbReference type="SUPFAM" id="SSF48264">
    <property type="entry name" value="Cytochrome P450"/>
    <property type="match status" value="1"/>
</dbReference>
<accession>A0A6J6GGZ7</accession>
<dbReference type="InterPro" id="IPR017972">
    <property type="entry name" value="Cyt_P450_CS"/>
</dbReference>
<keyword evidence="3" id="KW-0479">Metal-binding</keyword>
<dbReference type="Pfam" id="PF00067">
    <property type="entry name" value="p450"/>
    <property type="match status" value="1"/>
</dbReference>
<protein>
    <submittedName>
        <fullName evidence="8">Unannotated protein</fullName>
    </submittedName>
</protein>
<dbReference type="GO" id="GO:0036199">
    <property type="term" value="F:cholest-4-en-3-one 26-monooxygenase activity"/>
    <property type="evidence" value="ECO:0007669"/>
    <property type="project" value="TreeGrafter"/>
</dbReference>
<dbReference type="PRINTS" id="PR00359">
    <property type="entry name" value="BP450"/>
</dbReference>
<keyword evidence="6" id="KW-0503">Monooxygenase</keyword>
<dbReference type="InterPro" id="IPR001128">
    <property type="entry name" value="Cyt_P450"/>
</dbReference>
<feature type="compositionally biased region" description="Basic and acidic residues" evidence="7">
    <location>
        <begin position="70"/>
        <end position="83"/>
    </location>
</feature>
<feature type="region of interest" description="Disordered" evidence="7">
    <location>
        <begin position="61"/>
        <end position="83"/>
    </location>
</feature>
<dbReference type="GO" id="GO:0020037">
    <property type="term" value="F:heme binding"/>
    <property type="evidence" value="ECO:0007669"/>
    <property type="project" value="InterPro"/>
</dbReference>